<feature type="region of interest" description="Disordered" evidence="13">
    <location>
        <begin position="505"/>
        <end position="587"/>
    </location>
</feature>
<dbReference type="SMART" id="SM00320">
    <property type="entry name" value="WD40"/>
    <property type="match status" value="2"/>
</dbReference>
<feature type="transmembrane region" description="Helical" evidence="14">
    <location>
        <begin position="754"/>
        <end position="775"/>
    </location>
</feature>
<evidence type="ECO:0000256" key="4">
    <source>
        <dbReference type="ARBA" id="ARBA00022490"/>
    </source>
</evidence>
<feature type="domain" description="Rab-GAP TBC" evidence="15">
    <location>
        <begin position="694"/>
        <end position="869"/>
    </location>
</feature>
<reference evidence="16" key="1">
    <citation type="submission" date="2014-11" db="EMBL/GenBank/DDBJ databases">
        <authorList>
            <person name="Otto D Thomas"/>
            <person name="Naeem Raeece"/>
        </authorList>
    </citation>
    <scope>NUCLEOTIDE SEQUENCE</scope>
</reference>
<feature type="compositionally biased region" description="Pro residues" evidence="13">
    <location>
        <begin position="529"/>
        <end position="538"/>
    </location>
</feature>
<feature type="coiled-coil region" evidence="12">
    <location>
        <begin position="1094"/>
        <end position="1121"/>
    </location>
</feature>
<name>A0A0G4HK26_9ALVE</name>
<evidence type="ECO:0000256" key="8">
    <source>
        <dbReference type="ARBA" id="ARBA00023054"/>
    </source>
</evidence>
<dbReference type="Gene3D" id="2.130.10.10">
    <property type="entry name" value="YVTN repeat-like/Quinoprotein amine dehydrogenase"/>
    <property type="match status" value="1"/>
</dbReference>
<dbReference type="Gene3D" id="1.10.472.80">
    <property type="entry name" value="Ypt/Rab-GAP domain of gyp1p, domain 3"/>
    <property type="match status" value="1"/>
</dbReference>
<dbReference type="InterPro" id="IPR015943">
    <property type="entry name" value="WD40/YVTN_repeat-like_dom_sf"/>
</dbReference>
<evidence type="ECO:0000313" key="16">
    <source>
        <dbReference type="EMBL" id="CEM44606.1"/>
    </source>
</evidence>
<keyword evidence="10" id="KW-0966">Cell projection</keyword>
<feature type="compositionally biased region" description="Gly residues" evidence="13">
    <location>
        <begin position="1412"/>
        <end position="1433"/>
    </location>
</feature>
<accession>A0A0G4HK26</accession>
<dbReference type="InterPro" id="IPR035969">
    <property type="entry name" value="Rab-GAP_TBC_sf"/>
</dbReference>
<dbReference type="GO" id="GO:0060271">
    <property type="term" value="P:cilium assembly"/>
    <property type="evidence" value="ECO:0007669"/>
    <property type="project" value="TreeGrafter"/>
</dbReference>
<keyword evidence="4" id="KW-0963">Cytoplasm</keyword>
<evidence type="ECO:0000256" key="14">
    <source>
        <dbReference type="SAM" id="Phobius"/>
    </source>
</evidence>
<dbReference type="GO" id="GO:0036064">
    <property type="term" value="C:ciliary basal body"/>
    <property type="evidence" value="ECO:0007669"/>
    <property type="project" value="TreeGrafter"/>
</dbReference>
<keyword evidence="7" id="KW-0970">Cilium biogenesis/degradation</keyword>
<organism evidence="16">
    <name type="scientific">Chromera velia CCMP2878</name>
    <dbReference type="NCBI Taxonomy" id="1169474"/>
    <lineage>
        <taxon>Eukaryota</taxon>
        <taxon>Sar</taxon>
        <taxon>Alveolata</taxon>
        <taxon>Colpodellida</taxon>
        <taxon>Chromeraceae</taxon>
        <taxon>Chromera</taxon>
    </lineage>
</organism>
<feature type="compositionally biased region" description="Low complexity" evidence="13">
    <location>
        <begin position="1437"/>
        <end position="1474"/>
    </location>
</feature>
<keyword evidence="14" id="KW-1133">Transmembrane helix</keyword>
<evidence type="ECO:0000256" key="6">
    <source>
        <dbReference type="ARBA" id="ARBA00022737"/>
    </source>
</evidence>
<feature type="coiled-coil region" evidence="12">
    <location>
        <begin position="1165"/>
        <end position="1192"/>
    </location>
</feature>
<evidence type="ECO:0000256" key="1">
    <source>
        <dbReference type="ARBA" id="ARBA00004120"/>
    </source>
</evidence>
<feature type="region of interest" description="Disordered" evidence="13">
    <location>
        <begin position="617"/>
        <end position="647"/>
    </location>
</feature>
<feature type="region of interest" description="Disordered" evidence="13">
    <location>
        <begin position="446"/>
        <end position="484"/>
    </location>
</feature>
<evidence type="ECO:0000256" key="7">
    <source>
        <dbReference type="ARBA" id="ARBA00022794"/>
    </source>
</evidence>
<feature type="compositionally biased region" description="Basic and acidic residues" evidence="13">
    <location>
        <begin position="632"/>
        <end position="647"/>
    </location>
</feature>
<dbReference type="InterPro" id="IPR001680">
    <property type="entry name" value="WD40_rpt"/>
</dbReference>
<dbReference type="PROSITE" id="PS50086">
    <property type="entry name" value="TBC_RABGAP"/>
    <property type="match status" value="1"/>
</dbReference>
<evidence type="ECO:0000256" key="13">
    <source>
        <dbReference type="SAM" id="MobiDB-lite"/>
    </source>
</evidence>
<dbReference type="SUPFAM" id="SSF50978">
    <property type="entry name" value="WD40 repeat-like"/>
    <property type="match status" value="1"/>
</dbReference>
<evidence type="ECO:0000256" key="9">
    <source>
        <dbReference type="ARBA" id="ARBA00023212"/>
    </source>
</evidence>
<dbReference type="VEuPathDB" id="CryptoDB:Cvel_28464"/>
<gene>
    <name evidence="16" type="ORF">Cvel_28464</name>
</gene>
<dbReference type="EMBL" id="CDMZ01002968">
    <property type="protein sequence ID" value="CEM44606.1"/>
    <property type="molecule type" value="Genomic_DNA"/>
</dbReference>
<evidence type="ECO:0000256" key="3">
    <source>
        <dbReference type="ARBA" id="ARBA00014199"/>
    </source>
</evidence>
<evidence type="ECO:0000259" key="15">
    <source>
        <dbReference type="PROSITE" id="PS50086"/>
    </source>
</evidence>
<evidence type="ECO:0000256" key="12">
    <source>
        <dbReference type="SAM" id="Coils"/>
    </source>
</evidence>
<dbReference type="PANTHER" id="PTHR19853:SF1">
    <property type="entry name" value="TBC1 DOMAIN FAMILY MEMBER 31"/>
    <property type="match status" value="1"/>
</dbReference>
<keyword evidence="6" id="KW-0677">Repeat</keyword>
<keyword evidence="14" id="KW-0812">Transmembrane</keyword>
<proteinExistence type="predicted"/>
<feature type="compositionally biased region" description="Low complexity" evidence="13">
    <location>
        <begin position="1489"/>
        <end position="1500"/>
    </location>
</feature>
<evidence type="ECO:0000256" key="2">
    <source>
        <dbReference type="ARBA" id="ARBA00004607"/>
    </source>
</evidence>
<keyword evidence="9" id="KW-0206">Cytoskeleton</keyword>
<feature type="region of interest" description="Disordered" evidence="13">
    <location>
        <begin position="985"/>
        <end position="1009"/>
    </location>
</feature>
<evidence type="ECO:0000256" key="11">
    <source>
        <dbReference type="ARBA" id="ARBA00034464"/>
    </source>
</evidence>
<feature type="transmembrane region" description="Helical" evidence="14">
    <location>
        <begin position="782"/>
        <end position="801"/>
    </location>
</feature>
<feature type="region of interest" description="Disordered" evidence="13">
    <location>
        <begin position="1410"/>
        <end position="1556"/>
    </location>
</feature>
<keyword evidence="5" id="KW-0853">WD repeat</keyword>
<dbReference type="InterPro" id="IPR036322">
    <property type="entry name" value="WD40_repeat_dom_sf"/>
</dbReference>
<keyword evidence="14" id="KW-0472">Membrane</keyword>
<feature type="coiled-coil region" evidence="12">
    <location>
        <begin position="1017"/>
        <end position="1060"/>
    </location>
</feature>
<evidence type="ECO:0000256" key="10">
    <source>
        <dbReference type="ARBA" id="ARBA00023273"/>
    </source>
</evidence>
<dbReference type="PANTHER" id="PTHR19853">
    <property type="entry name" value="WD REPEAT CONTAINING PROTEIN 3 WDR3"/>
    <property type="match status" value="1"/>
</dbReference>
<evidence type="ECO:0000256" key="5">
    <source>
        <dbReference type="ARBA" id="ARBA00022574"/>
    </source>
</evidence>
<dbReference type="InterPro" id="IPR051570">
    <property type="entry name" value="TBC1_cilium_biogenesis"/>
</dbReference>
<comment type="subcellular location">
    <subcellularLocation>
        <location evidence="1">Cytoplasm</location>
        <location evidence="1">Cytoskeleton</location>
        <location evidence="1">Cilium basal body</location>
    </subcellularLocation>
    <subcellularLocation>
        <location evidence="2">Cytoplasm</location>
        <location evidence="2">Cytoskeleton</location>
        <location evidence="2">Microtubule organizing center</location>
        <location evidence="2">Centrosome</location>
        <location evidence="2">Centriolar satellite</location>
    </subcellularLocation>
</comment>
<keyword evidence="8 12" id="KW-0175">Coiled coil</keyword>
<comment type="function">
    <text evidence="11">Molecular adapter which is involved in cilium biogenesis. Part of a functional complex including OFD1 a centriolar protein involved in cilium assembly. Could regulate the cAMP-dependent phosphorylation of OFD1, and its subsequent ubiquitination by PJA2 which ultimately leads to its proteasomal degradation.</text>
</comment>
<dbReference type="InterPro" id="IPR000195">
    <property type="entry name" value="Rab-GAP-TBC_dom"/>
</dbReference>
<dbReference type="SUPFAM" id="SSF47923">
    <property type="entry name" value="Ypt/Rab-GAP domain of gyp1p"/>
    <property type="match status" value="1"/>
</dbReference>
<dbReference type="GO" id="GO:0034451">
    <property type="term" value="C:centriolar satellite"/>
    <property type="evidence" value="ECO:0007669"/>
    <property type="project" value="UniProtKB-SubCell"/>
</dbReference>
<protein>
    <recommendedName>
        <fullName evidence="3">TBC1 domain family member 31</fullName>
    </recommendedName>
</protein>
<sequence length="1556" mass="170850">MVNNVKLSSGNGRIWTTNPQTCSGGLVTEVVNGYKGGEGGGSGPVPFLEVAFNGDGTSAALGDKRGRVFVFHFHANRYVLVGEVEGPVSALSFTRRREEEVMVAYGRHVTIFDLGSHKATAQLGGHYHPVRSVDAAAQGGWALSASADVVIVWDVRDWSKKRCLFAEESSIRRAVFSALGDLIAACTADSSVAVWTSVGQQKMFQLSLNLNDREDADPVRAPASVVEPEMHLTSVALDSRYVVVGGSQAGTAVLAVWTLEAREERGEGGEEDRWIPAGSLLHLADFEARSRRVEAVMLCAVPWEGQQATAAAVLTDCGALRFVRVKTLQVLFEIDATEGASSGVGRAATVAFSVDCFGRYALSILSGGMAQLRDLHSVFEERRREFRKRLQMGADPAGLSKFLFRRPLVQGGHEGGGAGSLFGLPSSVPVSFGAVETGPQQVEMGRYRGGLLHGGDEDEEEDAEERRRRATPLEGPEMDQLRDSETLQESFSGFDRRIEVDALHAAPPPAQGGPRGGESEDETWLRGGVPPPQAPAAPPTLGLGLSDPPGAGRGGESVTVTRVQRTWDPEADSEGRGGPVGVFTGSPPPMAQLGGAVGTAGAPAYAPGVAYFTASGGGGARKPPDGGARGEGATERDGRETRRDYSRFLPEELPPVPVLSRNVYEPLYQILRLPQGSKHLNTERLRSFLLYRGAYPDEYRALVWRFLLQLPLNESAFEVLCLRGPHPSFFDLHKRFPLYSRKLFRRLEKTLSCLAHWCPFLAKVLWLPAFVFPFVKIFGSDLLLTFEIVMTVLLHWGVGWFDFFPSPPLKILSNMSQALATTDPQLHRHISNLCGGPLTSIWAPLQTVMSEVLGRNEWLRLWDHLVTHHTERDLLPAAVVSYLRCFRGTILQFRDSRTLDFFLRSQHPVDMRAFLATCYGMRNETDALFDPVPAHLAVPGASATFLPEASPSIPLPLGSYPHFDVAPRYIKAFEEKLAGALASTLQTGGGGGPPGETTLVVDGREGGGRGTRVMERIAEATEQLATQERLFREQQDELSRVEEERRKEMAEEETRMLAEQRAMDEANFQRRLDQIVSIHKSVVGSMEQQRVMRASEAQRSIEEMERRKEKKEYEIAARLREEALLNLEFESIQKLHELLTMRQREESQRHFRQTLDTKARENDAQDELVEQYWRIEDEKRRLKQQLARQGRERILQSEEDANMRREVEAELRMGDVTRHQQLVRVQRERFLRQAAEEQQDLDEEREGMLRRRLDAEMQADRRQHELVVEEARRTQERQLNRDRGVYERERNKQQLELEVQADRLRALSSDRARTLYKQRVSANAEEEGARAAEDERALRETIAAMDESRHAARDVVEEFVPGLRAGTDRFRAAQDAMRSAEGALRDETERALRRLEAERAQELERIRRSMEGDGGGMGGAAAAAAGGGGGGLGRTRVPGVASSAVVAAPQGQPGASSSSSASALRPPPRLSAAAQEADPLGVEGGGAGASSAPMASRSGLIRGGGRGQAAEREGIGGPHVGDTPPAESDSDEERADSGGVAISSHMPPNRGQGGQG</sequence>